<keyword evidence="1" id="KW-0677">Repeat</keyword>
<name>A0A9D4Z4C6_ADICA</name>
<accession>A0A9D4Z4C6</accession>
<sequence length="1026" mass="112579">MRRRPGRVSSVRSASSLASSASFSTQAQWATSSQEEEAQQRHNQSSCSVHHPPLHSPVYSLKKKCTDPSSLQICLTENISRKCAPQCGNLVDSEIEDLCRKGMLDAAFGCLDKLPAPPCHDTLVFLIKACTRLGSLSHAKHIHAFLLQHQIPVQGSLGEHLISTLAKFGSLHDARVLLDRLSCRTSLSWSSLISGLVEHGHPEDALDMYAQMLKDGASATNHTLVKLLKACGNIPDPEQGRKLHAVARSRGITSAVFVGNVLISMYKKFGSVAEAEEVFGEISQRDHVSWNSMLSAYLCRGEGEKMLLLYRQMRMESCNPNPQTCLLTLQACSMLIEKDETSPFSWKQDRHKYLSIIHALHADAKRFGFDTHAFVGTTLVTAYGKCGAIREAEHVSSSMPDKDLVSWTAMFSAYGHQGQGTKALQLYKKMLEEGGNPDSKAFAIALQACEALAQEDPSTKVVALEIVHALHIDAWNKGLASDVVLGSLLVVLYNKCGTIKDVEDVFCELRHRECTVWTAMVSAYVDEGEAEKAILLYRQMLAEGVRPDNRSFVTALHACAILAQEESRQLGSRSIKERSFHISRGLHVDAQRRGLASDSYVSNMLIGAYGKCGAISEAEDVFTTVSQRDEMAWLKMLTAYLELGRGETALLFFKHMQERGTHPNPQTLLVAIQACGLLALDEETMVIDGTLTKMRSLEFGQALLADARKEGYDSDIFLATAFVNLLGKYGSIEDAENVFAAFSKPNVVLWTAMLSAYTEQGQGEKALDLYKQMQRDGLLTLDYVIIVCVLQACGKTGNLEVARHLHFVVCFSGPSVSGFLASVLAYAYGSCARIGDLQAIFDVLVEPDLITMNSCIAGHAGEGNLLACEQMALEMQLVGCKLDGITFASLLSACSQVGLVYRGLEFAESLSRDHQLALDPKHYSTLLDLLGRAGDFNRIENLTQTSGFQADSTSWLCLLGACRIHGNIAMARHAFDAAVRMRPNESAPYILMSGMYVKAGRQDLAEEVDKLRSQVFKDGMAWPELD</sequence>
<feature type="compositionally biased region" description="Low complexity" evidence="3">
    <location>
        <begin position="7"/>
        <end position="33"/>
    </location>
</feature>
<evidence type="ECO:0000313" key="5">
    <source>
        <dbReference type="Proteomes" id="UP000886520"/>
    </source>
</evidence>
<dbReference type="OrthoDB" id="1909478at2759"/>
<comment type="caution">
    <text evidence="4">The sequence shown here is derived from an EMBL/GenBank/DDBJ whole genome shotgun (WGS) entry which is preliminary data.</text>
</comment>
<feature type="repeat" description="PPR" evidence="2">
    <location>
        <begin position="403"/>
        <end position="437"/>
    </location>
</feature>
<dbReference type="InterPro" id="IPR046960">
    <property type="entry name" value="PPR_At4g14850-like_plant"/>
</dbReference>
<evidence type="ECO:0008006" key="6">
    <source>
        <dbReference type="Google" id="ProtNLM"/>
    </source>
</evidence>
<evidence type="ECO:0000313" key="4">
    <source>
        <dbReference type="EMBL" id="KAI5059977.1"/>
    </source>
</evidence>
<organism evidence="4 5">
    <name type="scientific">Adiantum capillus-veneris</name>
    <name type="common">Maidenhair fern</name>
    <dbReference type="NCBI Taxonomy" id="13818"/>
    <lineage>
        <taxon>Eukaryota</taxon>
        <taxon>Viridiplantae</taxon>
        <taxon>Streptophyta</taxon>
        <taxon>Embryophyta</taxon>
        <taxon>Tracheophyta</taxon>
        <taxon>Polypodiopsida</taxon>
        <taxon>Polypodiidae</taxon>
        <taxon>Polypodiales</taxon>
        <taxon>Pteridineae</taxon>
        <taxon>Pteridaceae</taxon>
        <taxon>Vittarioideae</taxon>
        <taxon>Adiantum</taxon>
    </lineage>
</organism>
<dbReference type="PANTHER" id="PTHR47926">
    <property type="entry name" value="PENTATRICOPEPTIDE REPEAT-CONTAINING PROTEIN"/>
    <property type="match status" value="1"/>
</dbReference>
<feature type="repeat" description="PPR" evidence="2">
    <location>
        <begin position="746"/>
        <end position="780"/>
    </location>
</feature>
<evidence type="ECO:0000256" key="1">
    <source>
        <dbReference type="ARBA" id="ARBA00022737"/>
    </source>
</evidence>
<evidence type="ECO:0000256" key="3">
    <source>
        <dbReference type="SAM" id="MobiDB-lite"/>
    </source>
</evidence>
<dbReference type="InterPro" id="IPR002885">
    <property type="entry name" value="PPR_rpt"/>
</dbReference>
<dbReference type="FunFam" id="1.25.40.10:FF:000158">
    <property type="entry name" value="pentatricopeptide repeat-containing protein At2g33680"/>
    <property type="match status" value="1"/>
</dbReference>
<dbReference type="Pfam" id="PF13041">
    <property type="entry name" value="PPR_2"/>
    <property type="match status" value="3"/>
</dbReference>
<dbReference type="Gene3D" id="1.25.40.10">
    <property type="entry name" value="Tetratricopeptide repeat domain"/>
    <property type="match status" value="7"/>
</dbReference>
<feature type="repeat" description="PPR" evidence="2">
    <location>
        <begin position="185"/>
        <end position="219"/>
    </location>
</feature>
<dbReference type="InterPro" id="IPR011990">
    <property type="entry name" value="TPR-like_helical_dom_sf"/>
</dbReference>
<dbReference type="FunFam" id="1.25.40.10:FF:000381">
    <property type="entry name" value="Pentatricopeptide repeat-containing protein"/>
    <property type="match status" value="1"/>
</dbReference>
<feature type="repeat" description="PPR" evidence="2">
    <location>
        <begin position="629"/>
        <end position="663"/>
    </location>
</feature>
<evidence type="ECO:0000256" key="2">
    <source>
        <dbReference type="PROSITE-ProRule" id="PRU00708"/>
    </source>
</evidence>
<dbReference type="GO" id="GO:0048731">
    <property type="term" value="P:system development"/>
    <property type="evidence" value="ECO:0007669"/>
    <property type="project" value="UniProtKB-ARBA"/>
</dbReference>
<gene>
    <name evidence="4" type="ORF">GOP47_0024397</name>
</gene>
<dbReference type="GO" id="GO:0009451">
    <property type="term" value="P:RNA modification"/>
    <property type="evidence" value="ECO:0007669"/>
    <property type="project" value="InterPro"/>
</dbReference>
<proteinExistence type="predicted"/>
<dbReference type="AlphaFoldDB" id="A0A9D4Z4C6"/>
<dbReference type="Proteomes" id="UP000886520">
    <property type="component" value="Chromosome 24"/>
</dbReference>
<dbReference type="Pfam" id="PF01535">
    <property type="entry name" value="PPR"/>
    <property type="match status" value="5"/>
</dbReference>
<reference evidence="4" key="1">
    <citation type="submission" date="2021-01" db="EMBL/GenBank/DDBJ databases">
        <title>Adiantum capillus-veneris genome.</title>
        <authorList>
            <person name="Fang Y."/>
            <person name="Liao Q."/>
        </authorList>
    </citation>
    <scope>NUCLEOTIDE SEQUENCE</scope>
    <source>
        <strain evidence="4">H3</strain>
        <tissue evidence="4">Leaf</tissue>
    </source>
</reference>
<dbReference type="PROSITE" id="PS51375">
    <property type="entry name" value="PPR"/>
    <property type="match status" value="6"/>
</dbReference>
<feature type="repeat" description="PPR" evidence="2">
    <location>
        <begin position="513"/>
        <end position="547"/>
    </location>
</feature>
<dbReference type="EMBL" id="JABFUD020000024">
    <property type="protein sequence ID" value="KAI5059977.1"/>
    <property type="molecule type" value="Genomic_DNA"/>
</dbReference>
<protein>
    <recommendedName>
        <fullName evidence="6">Pentatricopeptide repeat-containing protein</fullName>
    </recommendedName>
</protein>
<feature type="repeat" description="PPR" evidence="2">
    <location>
        <begin position="286"/>
        <end position="320"/>
    </location>
</feature>
<dbReference type="NCBIfam" id="TIGR00756">
    <property type="entry name" value="PPR"/>
    <property type="match status" value="6"/>
</dbReference>
<keyword evidence="5" id="KW-1185">Reference proteome</keyword>
<dbReference type="PANTHER" id="PTHR47926:SF533">
    <property type="entry name" value="DYW DOMAIN-CONTAINING PROTEIN"/>
    <property type="match status" value="1"/>
</dbReference>
<dbReference type="FunFam" id="1.25.40.10:FF:000343">
    <property type="entry name" value="Pentatricopeptide repeat-containing protein At3g58590"/>
    <property type="match status" value="1"/>
</dbReference>
<feature type="region of interest" description="Disordered" evidence="3">
    <location>
        <begin position="1"/>
        <end position="51"/>
    </location>
</feature>
<dbReference type="GO" id="GO:0003723">
    <property type="term" value="F:RNA binding"/>
    <property type="evidence" value="ECO:0007669"/>
    <property type="project" value="InterPro"/>
</dbReference>